<dbReference type="Proteomes" id="UP000632222">
    <property type="component" value="Unassembled WGS sequence"/>
</dbReference>
<dbReference type="EMBL" id="BMOD01000056">
    <property type="protein sequence ID" value="GGJ59802.1"/>
    <property type="molecule type" value="Genomic_DNA"/>
</dbReference>
<sequence>MGCCPVHAEVHSKTPMDSISVRNGNLLQTTVPLKDRIDWGNLDLVVNSLLINPENS</sequence>
<evidence type="ECO:0000313" key="2">
    <source>
        <dbReference type="Proteomes" id="UP000632222"/>
    </source>
</evidence>
<evidence type="ECO:0000313" key="1">
    <source>
        <dbReference type="EMBL" id="GGJ59802.1"/>
    </source>
</evidence>
<accession>A0ABQ2DM19</accession>
<proteinExistence type="predicted"/>
<keyword evidence="2" id="KW-1185">Reference proteome</keyword>
<evidence type="ECO:0008006" key="3">
    <source>
        <dbReference type="Google" id="ProtNLM"/>
    </source>
</evidence>
<organism evidence="1 2">
    <name type="scientific">Deinococcus roseus</name>
    <dbReference type="NCBI Taxonomy" id="392414"/>
    <lineage>
        <taxon>Bacteria</taxon>
        <taxon>Thermotogati</taxon>
        <taxon>Deinococcota</taxon>
        <taxon>Deinococci</taxon>
        <taxon>Deinococcales</taxon>
        <taxon>Deinococcaceae</taxon>
        <taxon>Deinococcus</taxon>
    </lineage>
</organism>
<comment type="caution">
    <text evidence="1">The sequence shown here is derived from an EMBL/GenBank/DDBJ whole genome shotgun (WGS) entry which is preliminary data.</text>
</comment>
<name>A0ABQ2DM19_9DEIO</name>
<protein>
    <recommendedName>
        <fullName evidence="3">Transposase</fullName>
    </recommendedName>
</protein>
<gene>
    <name evidence="1" type="ORF">GCM10008938_52420</name>
</gene>
<reference evidence="2" key="1">
    <citation type="journal article" date="2019" name="Int. J. Syst. Evol. Microbiol.">
        <title>The Global Catalogue of Microorganisms (GCM) 10K type strain sequencing project: providing services to taxonomists for standard genome sequencing and annotation.</title>
        <authorList>
            <consortium name="The Broad Institute Genomics Platform"/>
            <consortium name="The Broad Institute Genome Sequencing Center for Infectious Disease"/>
            <person name="Wu L."/>
            <person name="Ma J."/>
        </authorList>
    </citation>
    <scope>NUCLEOTIDE SEQUENCE [LARGE SCALE GENOMIC DNA]</scope>
    <source>
        <strain evidence="2">JCM 14370</strain>
    </source>
</reference>